<organism evidence="3 4">
    <name type="scientific">Vespula pensylvanica</name>
    <name type="common">Western yellow jacket</name>
    <name type="synonym">Wasp</name>
    <dbReference type="NCBI Taxonomy" id="30213"/>
    <lineage>
        <taxon>Eukaryota</taxon>
        <taxon>Metazoa</taxon>
        <taxon>Ecdysozoa</taxon>
        <taxon>Arthropoda</taxon>
        <taxon>Hexapoda</taxon>
        <taxon>Insecta</taxon>
        <taxon>Pterygota</taxon>
        <taxon>Neoptera</taxon>
        <taxon>Endopterygota</taxon>
        <taxon>Hymenoptera</taxon>
        <taxon>Apocrita</taxon>
        <taxon>Aculeata</taxon>
        <taxon>Vespoidea</taxon>
        <taxon>Vespidae</taxon>
        <taxon>Vespinae</taxon>
        <taxon>Vespula</taxon>
    </lineage>
</organism>
<dbReference type="InterPro" id="IPR035899">
    <property type="entry name" value="DBL_dom_sf"/>
</dbReference>
<evidence type="ECO:0000256" key="1">
    <source>
        <dbReference type="ARBA" id="ARBA00022658"/>
    </source>
</evidence>
<keyword evidence="1" id="KW-0344">Guanine-nucleotide releasing factor</keyword>
<dbReference type="Pfam" id="PF19057">
    <property type="entry name" value="PH_19"/>
    <property type="match status" value="1"/>
</dbReference>
<dbReference type="GO" id="GO:0030036">
    <property type="term" value="P:actin cytoskeleton organization"/>
    <property type="evidence" value="ECO:0007669"/>
    <property type="project" value="TreeGrafter"/>
</dbReference>
<accession>A0A834P4C6</accession>
<name>A0A834P4C6_VESPE</name>
<protein>
    <recommendedName>
        <fullName evidence="5">DH domain-containing protein</fullName>
    </recommendedName>
</protein>
<keyword evidence="4" id="KW-1185">Reference proteome</keyword>
<reference evidence="3" key="1">
    <citation type="journal article" date="2020" name="G3 (Bethesda)">
        <title>High-Quality Assemblies for Three Invasive Social Wasps from the &lt;i&gt;Vespula&lt;/i&gt; Genus.</title>
        <authorList>
            <person name="Harrop T.W.R."/>
            <person name="Guhlin J."/>
            <person name="McLaughlin G.M."/>
            <person name="Permina E."/>
            <person name="Stockwell P."/>
            <person name="Gilligan J."/>
            <person name="Le Lec M.F."/>
            <person name="Gruber M.A.M."/>
            <person name="Quinn O."/>
            <person name="Lovegrove M."/>
            <person name="Duncan E.J."/>
            <person name="Remnant E.J."/>
            <person name="Van Eeckhoven J."/>
            <person name="Graham B."/>
            <person name="Knapp R.A."/>
            <person name="Langford K.W."/>
            <person name="Kronenberg Z."/>
            <person name="Press M.O."/>
            <person name="Eacker S.M."/>
            <person name="Wilson-Rankin E.E."/>
            <person name="Purcell J."/>
            <person name="Lester P.J."/>
            <person name="Dearden P.K."/>
        </authorList>
    </citation>
    <scope>NUCLEOTIDE SEQUENCE</scope>
    <source>
        <strain evidence="3">Volc-1</strain>
    </source>
</reference>
<dbReference type="SUPFAM" id="SSF48065">
    <property type="entry name" value="DBL homology domain (DH-domain)"/>
    <property type="match status" value="1"/>
</dbReference>
<dbReference type="AlphaFoldDB" id="A0A834P4C6"/>
<feature type="region of interest" description="Disordered" evidence="2">
    <location>
        <begin position="538"/>
        <end position="558"/>
    </location>
</feature>
<dbReference type="SUPFAM" id="SSF50729">
    <property type="entry name" value="PH domain-like"/>
    <property type="match status" value="1"/>
</dbReference>
<dbReference type="Proteomes" id="UP000600918">
    <property type="component" value="Unassembled WGS sequence"/>
</dbReference>
<evidence type="ECO:0000313" key="3">
    <source>
        <dbReference type="EMBL" id="KAF7427605.1"/>
    </source>
</evidence>
<dbReference type="InterPro" id="IPR039919">
    <property type="entry name" value="ARHGEF10/ARHGEF17"/>
</dbReference>
<comment type="caution">
    <text evidence="3">The sequence shown here is derived from an EMBL/GenBank/DDBJ whole genome shotgun (WGS) entry which is preliminary data.</text>
</comment>
<sequence length="610" mass="67904">MASNASANPIESLLSVDSRNTGCVRKERDTRTHVVVELYDTERSYVEALQILVNVKTSTSTKPEPRPKVNRYSLKSKKVHQNNINCGKLLVISGGDGYEDFRGPQASAELQAGREDSTNHLLLWKAGVAFYDIRHNTPWESLLSSLQPTCQHRHDVQNVDNTDRSTRRFFRQRRKVLWLLLVECIRTRIRTKCYQHHFSSFRFVVQLCRRNSSEQETTPQQKKSLAFLLIILLKIADHSQTFIRHDLVTIASNQGTRKERALFLFSDLLVITSIKRRSGTISKPSTSTCPSSLISLLEANKYEILMRIPLDDLEVIKAKDENLRRMAREVDHQREDCATLSQLQELAITIRGNKAQLEDPIKDMLCQTQRQLAEINAAPSQLACLELTLNTQSGIENISVVFTKPDKRASWEESFNEAKQKLVLSADRRLCPEFVCSLPIRKTRAGLQLTCAAPTLSNGQEPCDVWVCNSDGYVGQVCVLSLSPEPPQVTSCNGVCNARILCVAGIPASTPGSNSSASTSNTLVNSKSGISISVQDVDSGSDNIQLDSSSSDDSDLDDIPNVDVCSATFGSNVSNVDNATVSEEDPNQPTMIAVYTVLCKSPLEKRKCVW</sequence>
<gene>
    <name evidence="3" type="ORF">H0235_007299</name>
</gene>
<evidence type="ECO:0008006" key="5">
    <source>
        <dbReference type="Google" id="ProtNLM"/>
    </source>
</evidence>
<dbReference type="Gene3D" id="2.30.29.30">
    <property type="entry name" value="Pleckstrin-homology domain (PH domain)/Phosphotyrosine-binding domain (PTB)"/>
    <property type="match status" value="1"/>
</dbReference>
<dbReference type="PANTHER" id="PTHR12877:SF15">
    <property type="entry name" value="RHO GUANINE NUCLEOTIDE EXCHANGE FACTOR 17"/>
    <property type="match status" value="1"/>
</dbReference>
<dbReference type="EMBL" id="JACSDY010000005">
    <property type="protein sequence ID" value="KAF7427605.1"/>
    <property type="molecule type" value="Genomic_DNA"/>
</dbReference>
<evidence type="ECO:0000256" key="2">
    <source>
        <dbReference type="SAM" id="MobiDB-lite"/>
    </source>
</evidence>
<dbReference type="PANTHER" id="PTHR12877">
    <property type="entry name" value="RHO GUANINE NUCLEOTIDE EXCHANGE FACTOR"/>
    <property type="match status" value="1"/>
</dbReference>
<dbReference type="GO" id="GO:0005085">
    <property type="term" value="F:guanyl-nucleotide exchange factor activity"/>
    <property type="evidence" value="ECO:0007669"/>
    <property type="project" value="UniProtKB-KW"/>
</dbReference>
<evidence type="ECO:0000313" key="4">
    <source>
        <dbReference type="Proteomes" id="UP000600918"/>
    </source>
</evidence>
<proteinExistence type="predicted"/>
<dbReference type="InterPro" id="IPR011993">
    <property type="entry name" value="PH-like_dom_sf"/>
</dbReference>